<organism evidence="1">
    <name type="scientific">Nitrosopumilaceae spindle-shaped virus</name>
    <dbReference type="NCBI Taxonomy" id="3065433"/>
    <lineage>
        <taxon>Viruses</taxon>
    </lineage>
</organism>
<evidence type="ECO:0000313" key="1">
    <source>
        <dbReference type="EMBL" id="DBA51837.1"/>
    </source>
</evidence>
<dbReference type="EMBL" id="BK067785">
    <property type="protein sequence ID" value="DBA51837.1"/>
    <property type="molecule type" value="Genomic_DNA"/>
</dbReference>
<protein>
    <submittedName>
        <fullName evidence="1">ORF34</fullName>
    </submittedName>
</protein>
<reference evidence="1" key="1">
    <citation type="journal article" date="2024" name="Environ. Microbiol. Rep.">
        <title>Hiding in plain sight: The discovery of complete genomes of 11 hypothetical spindle-shaped viruses that putatively infect mesophilic ammonia-oxidizing archaea.</title>
        <authorList>
            <person name="Ni Y."/>
            <person name="Xu T."/>
            <person name="Yan S."/>
            <person name="Chen L."/>
            <person name="Wang Y."/>
        </authorList>
    </citation>
    <scope>NUCLEOTIDE SEQUENCE</scope>
    <source>
        <strain evidence="1">NMJ1</strain>
    </source>
</reference>
<reference evidence="1" key="2">
    <citation type="submission" date="2024-03" db="EMBL/GenBank/DDBJ databases">
        <authorList>
            <person name="Ni Y."/>
            <person name="Xu T."/>
            <person name="Yan S."/>
            <person name="Chen L."/>
            <person name="Wang Y."/>
        </authorList>
    </citation>
    <scope>NUCLEOTIDE SEQUENCE</scope>
    <source>
        <strain evidence="1">NMJ1</strain>
    </source>
</reference>
<proteinExistence type="predicted"/>
<sequence>MIKSNYIPDKDTVCPCGSSKLFKVYPNSDILFCENCSNWFDEE</sequence>
<name>A0AAT9J779_9VIRU</name>
<accession>A0AAT9J779</accession>